<dbReference type="KEGG" id="sat:SYN_01870"/>
<name>Q2LU04_SYNAS</name>
<evidence type="ECO:0000313" key="2">
    <source>
        <dbReference type="Proteomes" id="UP000001933"/>
    </source>
</evidence>
<gene>
    <name evidence="1" type="ORF">SYN_01870</name>
</gene>
<dbReference type="InParanoid" id="Q2LU04"/>
<keyword evidence="2" id="KW-1185">Reference proteome</keyword>
<dbReference type="eggNOG" id="ENOG5032X1U">
    <property type="taxonomic scope" value="Bacteria"/>
</dbReference>
<protein>
    <submittedName>
        <fullName evidence="1">Hypothetical cytosolic protein</fullName>
    </submittedName>
</protein>
<proteinExistence type="predicted"/>
<dbReference type="EMBL" id="CP000252">
    <property type="protein sequence ID" value="ABC77562.1"/>
    <property type="molecule type" value="Genomic_DNA"/>
</dbReference>
<dbReference type="AlphaFoldDB" id="Q2LU04"/>
<dbReference type="Proteomes" id="UP000001933">
    <property type="component" value="Chromosome"/>
</dbReference>
<dbReference type="HOGENOM" id="CLU_1022213_0_0_7"/>
<accession>Q2LU04</accession>
<reference evidence="1 2" key="1">
    <citation type="journal article" date="2007" name="Proc. Natl. Acad. Sci. U.S.A.">
        <title>The genome of Syntrophus aciditrophicus: life at the thermodynamic limit of microbial growth.</title>
        <authorList>
            <person name="McInerney M.J."/>
            <person name="Rohlin L."/>
            <person name="Mouttaki H."/>
            <person name="Kim U."/>
            <person name="Krupp R.S."/>
            <person name="Rios-Hernandez L."/>
            <person name="Sieber J."/>
            <person name="Struchtemeyer C.G."/>
            <person name="Bhattacharyya A."/>
            <person name="Campbell J.W."/>
            <person name="Gunsalus R.P."/>
        </authorList>
    </citation>
    <scope>NUCLEOTIDE SEQUENCE [LARGE SCALE GENOMIC DNA]</scope>
    <source>
        <strain evidence="1 2">SB</strain>
    </source>
</reference>
<dbReference type="InterPro" id="IPR019106">
    <property type="entry name" value="T4SS_TrbC"/>
</dbReference>
<sequence>MPSLREDGAHLGSAQEPAARRGQLRLAALQEKVMLRFLIKKGTRMGLLILFAFMGFLHASIPDSGADDMEDISRFMENAGRIGRNIEIPENLHKAQGQKEAGKLLEYYQSEAFKRKYEAEIERLKGTVFKDTIDSYYGDSNGAEKDSVKGGTLPGNERIYLFISSSVPIGTLRNYARDLDRLGDPNVFMVLQGFVGGMKRVKPTMDFVRKIITEDADCDIQKNKCSAYKVKVKIDPLLFRKYGITRVPAAVYVPDVRIMDVTLSEGMEGNAKTGDHYVLHGDASLAYMLETLRRPSGRRSIDLLIEALKGGIYHEVNKR</sequence>
<organism evidence="1 2">
    <name type="scientific">Syntrophus aciditrophicus (strain SB)</name>
    <dbReference type="NCBI Taxonomy" id="56780"/>
    <lineage>
        <taxon>Bacteria</taxon>
        <taxon>Pseudomonadati</taxon>
        <taxon>Thermodesulfobacteriota</taxon>
        <taxon>Syntrophia</taxon>
        <taxon>Syntrophales</taxon>
        <taxon>Syntrophaceae</taxon>
        <taxon>Syntrophus</taxon>
    </lineage>
</organism>
<dbReference type="STRING" id="56780.SYN_01870"/>
<dbReference type="Pfam" id="PF09673">
    <property type="entry name" value="TrbC_Ftype"/>
    <property type="match status" value="1"/>
</dbReference>
<evidence type="ECO:0000313" key="1">
    <source>
        <dbReference type="EMBL" id="ABC77562.1"/>
    </source>
</evidence>